<dbReference type="AlphaFoldDB" id="A0A9N9FVF6"/>
<feature type="non-terminal residue" evidence="1">
    <location>
        <position position="74"/>
    </location>
</feature>
<dbReference type="EMBL" id="CAJVPJ010000882">
    <property type="protein sequence ID" value="CAG8562881.1"/>
    <property type="molecule type" value="Genomic_DNA"/>
</dbReference>
<name>A0A9N9FVF6_9GLOM</name>
<gene>
    <name evidence="1" type="ORF">POCULU_LOCUS5602</name>
</gene>
<sequence length="74" mass="8537">MTDESSKILIFRAPNVMIVIQRLEYIKTFLSITTFNATLTLQPVHSDDYQRRILTPTRNEGLLLSTQFRSTGPH</sequence>
<proteinExistence type="predicted"/>
<evidence type="ECO:0000313" key="1">
    <source>
        <dbReference type="EMBL" id="CAG8562881.1"/>
    </source>
</evidence>
<keyword evidence="2" id="KW-1185">Reference proteome</keyword>
<organism evidence="1 2">
    <name type="scientific">Paraglomus occultum</name>
    <dbReference type="NCBI Taxonomy" id="144539"/>
    <lineage>
        <taxon>Eukaryota</taxon>
        <taxon>Fungi</taxon>
        <taxon>Fungi incertae sedis</taxon>
        <taxon>Mucoromycota</taxon>
        <taxon>Glomeromycotina</taxon>
        <taxon>Glomeromycetes</taxon>
        <taxon>Paraglomerales</taxon>
        <taxon>Paraglomeraceae</taxon>
        <taxon>Paraglomus</taxon>
    </lineage>
</organism>
<evidence type="ECO:0000313" key="2">
    <source>
        <dbReference type="Proteomes" id="UP000789572"/>
    </source>
</evidence>
<reference evidence="1" key="1">
    <citation type="submission" date="2021-06" db="EMBL/GenBank/DDBJ databases">
        <authorList>
            <person name="Kallberg Y."/>
            <person name="Tangrot J."/>
            <person name="Rosling A."/>
        </authorList>
    </citation>
    <scope>NUCLEOTIDE SEQUENCE</scope>
    <source>
        <strain evidence="1">IA702</strain>
    </source>
</reference>
<protein>
    <submittedName>
        <fullName evidence="1">243_t:CDS:1</fullName>
    </submittedName>
</protein>
<dbReference type="Proteomes" id="UP000789572">
    <property type="component" value="Unassembled WGS sequence"/>
</dbReference>
<comment type="caution">
    <text evidence="1">The sequence shown here is derived from an EMBL/GenBank/DDBJ whole genome shotgun (WGS) entry which is preliminary data.</text>
</comment>
<accession>A0A9N9FVF6</accession>